<dbReference type="AlphaFoldDB" id="A0A1M5ARF2"/>
<dbReference type="NCBIfam" id="TIGR00067">
    <property type="entry name" value="glut_race"/>
    <property type="match status" value="1"/>
</dbReference>
<dbReference type="InterPro" id="IPR004391">
    <property type="entry name" value="Glu_race"/>
</dbReference>
<dbReference type="HAMAP" id="MF_00258">
    <property type="entry name" value="Glu_racemase"/>
    <property type="match status" value="1"/>
</dbReference>
<keyword evidence="9" id="KW-1185">Reference proteome</keyword>
<dbReference type="GO" id="GO:0071555">
    <property type="term" value="P:cell wall organization"/>
    <property type="evidence" value="ECO:0007669"/>
    <property type="project" value="UniProtKB-KW"/>
</dbReference>
<comment type="catalytic activity">
    <reaction evidence="1 7">
        <text>L-glutamate = D-glutamate</text>
        <dbReference type="Rhea" id="RHEA:12813"/>
        <dbReference type="ChEBI" id="CHEBI:29985"/>
        <dbReference type="ChEBI" id="CHEBI:29986"/>
        <dbReference type="EC" id="5.1.1.3"/>
    </reaction>
</comment>
<dbReference type="RefSeq" id="WP_072936493.1">
    <property type="nucleotide sequence ID" value="NZ_FQUG01000014.1"/>
</dbReference>
<evidence type="ECO:0000256" key="3">
    <source>
        <dbReference type="ARBA" id="ARBA00022960"/>
    </source>
</evidence>
<gene>
    <name evidence="7" type="primary">murI</name>
    <name evidence="8" type="ORF">SAMN02745190_02402</name>
</gene>
<evidence type="ECO:0000256" key="5">
    <source>
        <dbReference type="ARBA" id="ARBA00023235"/>
    </source>
</evidence>
<dbReference type="EMBL" id="FQUG01000014">
    <property type="protein sequence ID" value="SHF32838.1"/>
    <property type="molecule type" value="Genomic_DNA"/>
</dbReference>
<proteinExistence type="inferred from homology"/>
<dbReference type="SUPFAM" id="SSF53681">
    <property type="entry name" value="Aspartate/glutamate racemase"/>
    <property type="match status" value="2"/>
</dbReference>
<organism evidence="8 9">
    <name type="scientific">Schwartzia succinivorans DSM 10502</name>
    <dbReference type="NCBI Taxonomy" id="1123243"/>
    <lineage>
        <taxon>Bacteria</taxon>
        <taxon>Bacillati</taxon>
        <taxon>Bacillota</taxon>
        <taxon>Negativicutes</taxon>
        <taxon>Selenomonadales</taxon>
        <taxon>Selenomonadaceae</taxon>
        <taxon>Schwartzia</taxon>
    </lineage>
</organism>
<evidence type="ECO:0000256" key="4">
    <source>
        <dbReference type="ARBA" id="ARBA00022984"/>
    </source>
</evidence>
<dbReference type="FunFam" id="3.40.50.1860:FF:000001">
    <property type="entry name" value="Glutamate racemase"/>
    <property type="match status" value="1"/>
</dbReference>
<feature type="active site" description="Proton donor/acceptor" evidence="7">
    <location>
        <position position="74"/>
    </location>
</feature>
<keyword evidence="6 7" id="KW-0961">Cell wall biogenesis/degradation</keyword>
<dbReference type="GO" id="GO:0008360">
    <property type="term" value="P:regulation of cell shape"/>
    <property type="evidence" value="ECO:0007669"/>
    <property type="project" value="UniProtKB-KW"/>
</dbReference>
<feature type="active site" description="Proton donor/acceptor" evidence="7">
    <location>
        <position position="185"/>
    </location>
</feature>
<dbReference type="Proteomes" id="UP000184404">
    <property type="component" value="Unassembled WGS sequence"/>
</dbReference>
<feature type="binding site" evidence="7">
    <location>
        <begin position="43"/>
        <end position="44"/>
    </location>
    <ligand>
        <name>substrate</name>
    </ligand>
</feature>
<name>A0A1M5ARF2_9FIRM</name>
<protein>
    <recommendedName>
        <fullName evidence="2 7">Glutamate racemase</fullName>
        <ecNumber evidence="2 7">5.1.1.3</ecNumber>
    </recommendedName>
</protein>
<feature type="binding site" evidence="7">
    <location>
        <begin position="11"/>
        <end position="12"/>
    </location>
    <ligand>
        <name>substrate</name>
    </ligand>
</feature>
<evidence type="ECO:0000313" key="9">
    <source>
        <dbReference type="Proteomes" id="UP000184404"/>
    </source>
</evidence>
<dbReference type="Gene3D" id="3.40.50.1860">
    <property type="match status" value="2"/>
</dbReference>
<comment type="function">
    <text evidence="7">Provides the (R)-glutamate required for cell wall biosynthesis.</text>
</comment>
<dbReference type="GO" id="GO:0008881">
    <property type="term" value="F:glutamate racemase activity"/>
    <property type="evidence" value="ECO:0007669"/>
    <property type="project" value="UniProtKB-UniRule"/>
</dbReference>
<dbReference type="InterPro" id="IPR001920">
    <property type="entry name" value="Asp/Glu_race"/>
</dbReference>
<reference evidence="8 9" key="1">
    <citation type="submission" date="2016-11" db="EMBL/GenBank/DDBJ databases">
        <authorList>
            <person name="Jaros S."/>
            <person name="Januszkiewicz K."/>
            <person name="Wedrychowicz H."/>
        </authorList>
    </citation>
    <scope>NUCLEOTIDE SEQUENCE [LARGE SCALE GENOMIC DNA]</scope>
    <source>
        <strain evidence="8 9">DSM 10502</strain>
    </source>
</reference>
<accession>A0A1M5ARF2</accession>
<feature type="binding site" evidence="7">
    <location>
        <begin position="75"/>
        <end position="76"/>
    </location>
    <ligand>
        <name>substrate</name>
    </ligand>
</feature>
<feature type="binding site" evidence="7">
    <location>
        <begin position="186"/>
        <end position="187"/>
    </location>
    <ligand>
        <name>substrate</name>
    </ligand>
</feature>
<dbReference type="GO" id="GO:0009252">
    <property type="term" value="P:peptidoglycan biosynthetic process"/>
    <property type="evidence" value="ECO:0007669"/>
    <property type="project" value="UniProtKB-UniRule"/>
</dbReference>
<evidence type="ECO:0000256" key="7">
    <source>
        <dbReference type="HAMAP-Rule" id="MF_00258"/>
    </source>
</evidence>
<sequence length="257" mass="28059">MEKNQPIGVFDSGLGGVSVLRELVALMPNENYIYFGDSVNAPYGTKSDSEIMELSDDVMENLVNQGCKAIVIGCNTITGVAAKRLRAEYPKLIIVATEPAVKPAVAAAPKGKILVMATTATLRSKRFMSLVDRFGGDAEIISCPCPGLMEFVERGEIYSENLRQYLTEKITSVGGMDADCAVLGCTHYPFVKGMIQEVLGDKVKIFDGAPGIARQLKRKLKAYDLINDSGKKGKIHWENSLNNPELLRLSEKLLNLQ</sequence>
<keyword evidence="4 7" id="KW-0573">Peptidoglycan synthesis</keyword>
<evidence type="ECO:0000256" key="6">
    <source>
        <dbReference type="ARBA" id="ARBA00023316"/>
    </source>
</evidence>
<dbReference type="InterPro" id="IPR015942">
    <property type="entry name" value="Asp/Glu/hydantoin_racemase"/>
</dbReference>
<dbReference type="PANTHER" id="PTHR21198">
    <property type="entry name" value="GLUTAMATE RACEMASE"/>
    <property type="match status" value="1"/>
</dbReference>
<keyword evidence="3 7" id="KW-0133">Cell shape</keyword>
<evidence type="ECO:0000256" key="1">
    <source>
        <dbReference type="ARBA" id="ARBA00001602"/>
    </source>
</evidence>
<dbReference type="EC" id="5.1.1.3" evidence="2 7"/>
<comment type="similarity">
    <text evidence="7">Belongs to the aspartate/glutamate racemases family.</text>
</comment>
<dbReference type="OrthoDB" id="9801055at2"/>
<dbReference type="STRING" id="1123243.SAMN02745190_02402"/>
<evidence type="ECO:0000256" key="2">
    <source>
        <dbReference type="ARBA" id="ARBA00013090"/>
    </source>
</evidence>
<dbReference type="Pfam" id="PF01177">
    <property type="entry name" value="Asp_Glu_race"/>
    <property type="match status" value="1"/>
</dbReference>
<evidence type="ECO:0000313" key="8">
    <source>
        <dbReference type="EMBL" id="SHF32838.1"/>
    </source>
</evidence>
<keyword evidence="5 7" id="KW-0413">Isomerase</keyword>
<comment type="pathway">
    <text evidence="7">Cell wall biogenesis; peptidoglycan biosynthesis.</text>
</comment>
<dbReference type="PANTHER" id="PTHR21198:SF3">
    <property type="entry name" value="GLUTAMATE RACEMASE"/>
    <property type="match status" value="1"/>
</dbReference>
<dbReference type="UniPathway" id="UPA00219"/>